<feature type="domain" description="SMODS-associated and fused to various effectors" evidence="1">
    <location>
        <begin position="304"/>
        <end position="489"/>
    </location>
</feature>
<dbReference type="InterPro" id="IPR040836">
    <property type="entry name" value="SAVED"/>
</dbReference>
<keyword evidence="3" id="KW-1185">Reference proteome</keyword>
<evidence type="ECO:0000313" key="3">
    <source>
        <dbReference type="Proteomes" id="UP000578449"/>
    </source>
</evidence>
<dbReference type="AlphaFoldDB" id="A0A840P4I9"/>
<dbReference type="Proteomes" id="UP000578449">
    <property type="component" value="Unassembled WGS sequence"/>
</dbReference>
<name>A0A840P4I9_9ACTN</name>
<dbReference type="EMBL" id="JACHGN010000013">
    <property type="protein sequence ID" value="MBB5136214.1"/>
    <property type="molecule type" value="Genomic_DNA"/>
</dbReference>
<proteinExistence type="predicted"/>
<accession>A0A840P4I9</accession>
<evidence type="ECO:0000259" key="1">
    <source>
        <dbReference type="Pfam" id="PF18145"/>
    </source>
</evidence>
<dbReference type="NCBIfam" id="NF033611">
    <property type="entry name" value="SAVED"/>
    <property type="match status" value="1"/>
</dbReference>
<gene>
    <name evidence="2" type="ORF">HNP84_005958</name>
</gene>
<organism evidence="2 3">
    <name type="scientific">Thermocatellispora tengchongensis</name>
    <dbReference type="NCBI Taxonomy" id="1073253"/>
    <lineage>
        <taxon>Bacteria</taxon>
        <taxon>Bacillati</taxon>
        <taxon>Actinomycetota</taxon>
        <taxon>Actinomycetes</taxon>
        <taxon>Streptosporangiales</taxon>
        <taxon>Streptosporangiaceae</taxon>
        <taxon>Thermocatellispora</taxon>
    </lineage>
</organism>
<comment type="caution">
    <text evidence="2">The sequence shown here is derived from an EMBL/GenBank/DDBJ whole genome shotgun (WGS) entry which is preliminary data.</text>
</comment>
<evidence type="ECO:0000313" key="2">
    <source>
        <dbReference type="EMBL" id="MBB5136214.1"/>
    </source>
</evidence>
<protein>
    <recommendedName>
        <fullName evidence="1">SMODS-associated and fused to various effectors domain-containing protein</fullName>
    </recommendedName>
</protein>
<dbReference type="Pfam" id="PF18145">
    <property type="entry name" value="SAVED"/>
    <property type="match status" value="1"/>
</dbReference>
<sequence>MTLLPPAAGPASRSGVRRSGDDYQDLIAWVAALRVIQPEGEVTQLEMEINGAGNVDDVILRRPALGDRFGQVKWATNTALTVDETFMTAQTGRGTSLLQKLYGSFWQLHDPDRPPILELMTNRGLDPAHPLLGHVDGRTDLLVPYAADAPLNSAAGVQLQKWGEHVGGDRERLVEMLAHLVFRTGLTVSSEWDRAKALMLAAGLKHGDDAVRRGLGAVAGWVRGGRRIIRPGDVHQVIDQHALRADEPRAVLLVQAIDRDPQQEDATEVLDWVGLYEGNTPATRYRPREDSDWQRMADELAQAAQRLEAAGERDILVRGKLRQATFFLVGAYLPAVRGMTLSYLQYQQLWSTNAARTSVPALERRYVSIDAGTDLAVAVGIATDPAKAVIGYTRMARLPVSEVVILTPRGSAHDQAVGGAGEAVAYAQMTRDAVRAELERRPQVERLHLFLAGPGALAMLLGHRWNRLRPTIVYEHLGTGRDYTPAFTVDA</sequence>
<reference evidence="2 3" key="1">
    <citation type="submission" date="2020-08" db="EMBL/GenBank/DDBJ databases">
        <title>Genomic Encyclopedia of Type Strains, Phase IV (KMG-IV): sequencing the most valuable type-strain genomes for metagenomic binning, comparative biology and taxonomic classification.</title>
        <authorList>
            <person name="Goeker M."/>
        </authorList>
    </citation>
    <scope>NUCLEOTIDE SEQUENCE [LARGE SCALE GENOMIC DNA]</scope>
    <source>
        <strain evidence="2 3">DSM 45615</strain>
    </source>
</reference>
<dbReference type="RefSeq" id="WP_185053124.1">
    <property type="nucleotide sequence ID" value="NZ_BAABIX010000036.1"/>
</dbReference>